<keyword evidence="5" id="KW-1185">Reference proteome</keyword>
<evidence type="ECO:0000313" key="5">
    <source>
        <dbReference type="Proteomes" id="UP000195043"/>
    </source>
</evidence>
<dbReference type="InterPro" id="IPR016181">
    <property type="entry name" value="Acyl_CoA_acyltransferase"/>
</dbReference>
<organism evidence="4 5">
    <name type="scientific">Candidatus Enterococcus testudinis</name>
    <dbReference type="NCBI Taxonomy" id="1834191"/>
    <lineage>
        <taxon>Bacteria</taxon>
        <taxon>Bacillati</taxon>
        <taxon>Bacillota</taxon>
        <taxon>Bacilli</taxon>
        <taxon>Lactobacillales</taxon>
        <taxon>Enterococcaceae</taxon>
        <taxon>Enterococcus</taxon>
    </lineage>
</organism>
<accession>A0A242A8L6</accession>
<dbReference type="SUPFAM" id="SSF55729">
    <property type="entry name" value="Acyl-CoA N-acyltransferases (Nat)"/>
    <property type="match status" value="1"/>
</dbReference>
<gene>
    <name evidence="4" type="ORF">A5886_002475</name>
</gene>
<dbReference type="Gene3D" id="3.40.630.30">
    <property type="match status" value="1"/>
</dbReference>
<evidence type="ECO:0000259" key="3">
    <source>
        <dbReference type="PROSITE" id="PS51186"/>
    </source>
</evidence>
<dbReference type="GO" id="GO:0016747">
    <property type="term" value="F:acyltransferase activity, transferring groups other than amino-acyl groups"/>
    <property type="evidence" value="ECO:0007669"/>
    <property type="project" value="InterPro"/>
</dbReference>
<dbReference type="InterPro" id="IPR000182">
    <property type="entry name" value="GNAT_dom"/>
</dbReference>
<dbReference type="Pfam" id="PF00583">
    <property type="entry name" value="Acetyltransf_1"/>
    <property type="match status" value="1"/>
</dbReference>
<protein>
    <recommendedName>
        <fullName evidence="3">N-acetyltransferase domain-containing protein</fullName>
    </recommendedName>
</protein>
<feature type="domain" description="N-acetyltransferase" evidence="3">
    <location>
        <begin position="1"/>
        <end position="170"/>
    </location>
</feature>
<dbReference type="RefSeq" id="WP_086275407.1">
    <property type="nucleotide sequence ID" value="NZ_NGKU01000001.1"/>
</dbReference>
<dbReference type="PANTHER" id="PTHR43420:SF47">
    <property type="entry name" value="N-ACETYLTRANSFERASE DOMAIN-CONTAINING PROTEIN"/>
    <property type="match status" value="1"/>
</dbReference>
<dbReference type="InterPro" id="IPR050680">
    <property type="entry name" value="YpeA/RimI_acetyltransf"/>
</dbReference>
<evidence type="ECO:0000256" key="1">
    <source>
        <dbReference type="ARBA" id="ARBA00022679"/>
    </source>
</evidence>
<keyword evidence="2" id="KW-0012">Acyltransferase</keyword>
<dbReference type="STRING" id="1834191.A5886_002475"/>
<dbReference type="Proteomes" id="UP000195043">
    <property type="component" value="Unassembled WGS sequence"/>
</dbReference>
<dbReference type="CDD" id="cd04301">
    <property type="entry name" value="NAT_SF"/>
    <property type="match status" value="1"/>
</dbReference>
<dbReference type="PROSITE" id="PS51186">
    <property type="entry name" value="GNAT"/>
    <property type="match status" value="1"/>
</dbReference>
<reference evidence="4 5" key="1">
    <citation type="submission" date="2017-05" db="EMBL/GenBank/DDBJ databases">
        <title>The Genome Sequence of Enterococcus sp. 8G7_MSG3316.</title>
        <authorList>
            <consortium name="The Broad Institute Genomics Platform"/>
            <consortium name="The Broad Institute Genomic Center for Infectious Diseases"/>
            <person name="Earl A."/>
            <person name="Manson A."/>
            <person name="Schwartman J."/>
            <person name="Gilmore M."/>
            <person name="Abouelleil A."/>
            <person name="Cao P."/>
            <person name="Chapman S."/>
            <person name="Cusick C."/>
            <person name="Shea T."/>
            <person name="Young S."/>
            <person name="Neafsey D."/>
            <person name="Nusbaum C."/>
            <person name="Birren B."/>
        </authorList>
    </citation>
    <scope>NUCLEOTIDE SEQUENCE [LARGE SCALE GENOMIC DNA]</scope>
    <source>
        <strain evidence="4 5">8G7_MSG3316</strain>
    </source>
</reference>
<keyword evidence="1" id="KW-0808">Transferase</keyword>
<dbReference type="PANTHER" id="PTHR43420">
    <property type="entry name" value="ACETYLTRANSFERASE"/>
    <property type="match status" value="1"/>
</dbReference>
<proteinExistence type="predicted"/>
<evidence type="ECO:0000313" key="4">
    <source>
        <dbReference type="EMBL" id="OTN77375.1"/>
    </source>
</evidence>
<evidence type="ECO:0000256" key="2">
    <source>
        <dbReference type="ARBA" id="ARBA00023315"/>
    </source>
</evidence>
<comment type="caution">
    <text evidence="4">The sequence shown here is derived from an EMBL/GenBank/DDBJ whole genome shotgun (WGS) entry which is preliminary data.</text>
</comment>
<dbReference type="EMBL" id="NGKU01000001">
    <property type="protein sequence ID" value="OTN77375.1"/>
    <property type="molecule type" value="Genomic_DNA"/>
</dbReference>
<dbReference type="OrthoDB" id="7205533at2"/>
<name>A0A242A8L6_9ENTE</name>
<sequence>MEIKQCTIADLAELAEISVSTYFDTFEAFNSADNMRIYLEEAYNKPKLTKELNTAESAFFFIQHEGETAGYLKINWGRAQTESIAPDGLEIERIYIKSAFKRLGYGKLLLTHAEKMAREMQKRSIWLGVWEHNPNALAFYDQMGFEKVGSHSFFMGDDEQTDFLMEKQLD</sequence>
<dbReference type="AlphaFoldDB" id="A0A242A8L6"/>